<comment type="function">
    <text evidence="6">Transcriptional repressor that regulates multiple aspects of plant growth and development.</text>
</comment>
<feature type="region of interest" description="Disordered" evidence="7">
    <location>
        <begin position="207"/>
        <end position="240"/>
    </location>
</feature>
<keyword evidence="10" id="KW-1185">Reference proteome</keyword>
<dbReference type="GO" id="GO:0045892">
    <property type="term" value="P:negative regulation of DNA-templated transcription"/>
    <property type="evidence" value="ECO:0007669"/>
    <property type="project" value="UniProtKB-UniRule"/>
</dbReference>
<comment type="caution">
    <text evidence="9">The sequence shown here is derived from an EMBL/GenBank/DDBJ whole genome shotgun (WGS) entry which is preliminary data.</text>
</comment>
<dbReference type="PROSITE" id="PS51754">
    <property type="entry name" value="OVATE"/>
    <property type="match status" value="1"/>
</dbReference>
<keyword evidence="5 6" id="KW-0539">Nucleus</keyword>
<keyword evidence="3 6" id="KW-0805">Transcription regulation</keyword>
<gene>
    <name evidence="9" type="primary">OFP12</name>
    <name evidence="9" type="ORF">SDJN03_12585</name>
</gene>
<dbReference type="GO" id="GO:0005634">
    <property type="term" value="C:nucleus"/>
    <property type="evidence" value="ECO:0007669"/>
    <property type="project" value="UniProtKB-SubCell"/>
</dbReference>
<keyword evidence="2 6" id="KW-0678">Repressor</keyword>
<dbReference type="InterPro" id="IPR038933">
    <property type="entry name" value="Ovate"/>
</dbReference>
<evidence type="ECO:0000256" key="6">
    <source>
        <dbReference type="RuleBase" id="RU367028"/>
    </source>
</evidence>
<reference evidence="9 10" key="1">
    <citation type="journal article" date="2021" name="Hortic Res">
        <title>The domestication of Cucurbita argyrosperma as revealed by the genome of its wild relative.</title>
        <authorList>
            <person name="Barrera-Redondo J."/>
            <person name="Sanchez-de la Vega G."/>
            <person name="Aguirre-Liguori J.A."/>
            <person name="Castellanos-Morales G."/>
            <person name="Gutierrez-Guerrero Y.T."/>
            <person name="Aguirre-Dugua X."/>
            <person name="Aguirre-Planter E."/>
            <person name="Tenaillon M.I."/>
            <person name="Lira-Saade R."/>
            <person name="Eguiarte L.E."/>
        </authorList>
    </citation>
    <scope>NUCLEOTIDE SEQUENCE [LARGE SCALE GENOMIC DNA]</scope>
    <source>
        <strain evidence="9">JBR-2021</strain>
    </source>
</reference>
<dbReference type="PANTHER" id="PTHR33057:SF21">
    <property type="entry name" value="TRANSCRIPTION REPRESSOR"/>
    <property type="match status" value="1"/>
</dbReference>
<feature type="non-terminal residue" evidence="9">
    <location>
        <position position="1"/>
    </location>
</feature>
<dbReference type="PANTHER" id="PTHR33057">
    <property type="entry name" value="TRANSCRIPTION REPRESSOR OFP7-RELATED"/>
    <property type="match status" value="1"/>
</dbReference>
<evidence type="ECO:0000313" key="9">
    <source>
        <dbReference type="EMBL" id="KAG6593109.1"/>
    </source>
</evidence>
<evidence type="ECO:0000313" key="10">
    <source>
        <dbReference type="Proteomes" id="UP000685013"/>
    </source>
</evidence>
<evidence type="ECO:0000256" key="4">
    <source>
        <dbReference type="ARBA" id="ARBA00023163"/>
    </source>
</evidence>
<accession>A0AAV6N6K1</accession>
<proteinExistence type="predicted"/>
<organism evidence="9 10">
    <name type="scientific">Cucurbita argyrosperma subsp. sororia</name>
    <dbReference type="NCBI Taxonomy" id="37648"/>
    <lineage>
        <taxon>Eukaryota</taxon>
        <taxon>Viridiplantae</taxon>
        <taxon>Streptophyta</taxon>
        <taxon>Embryophyta</taxon>
        <taxon>Tracheophyta</taxon>
        <taxon>Spermatophyta</taxon>
        <taxon>Magnoliopsida</taxon>
        <taxon>eudicotyledons</taxon>
        <taxon>Gunneridae</taxon>
        <taxon>Pentapetalae</taxon>
        <taxon>rosids</taxon>
        <taxon>fabids</taxon>
        <taxon>Cucurbitales</taxon>
        <taxon>Cucurbitaceae</taxon>
        <taxon>Cucurbiteae</taxon>
        <taxon>Cucurbita</taxon>
    </lineage>
</organism>
<keyword evidence="4 6" id="KW-0804">Transcription</keyword>
<dbReference type="AlphaFoldDB" id="A0AAV6N6K1"/>
<evidence type="ECO:0000256" key="7">
    <source>
        <dbReference type="SAM" id="MobiDB-lite"/>
    </source>
</evidence>
<evidence type="ECO:0000256" key="2">
    <source>
        <dbReference type="ARBA" id="ARBA00022491"/>
    </source>
</evidence>
<evidence type="ECO:0000256" key="3">
    <source>
        <dbReference type="ARBA" id="ARBA00023015"/>
    </source>
</evidence>
<comment type="subcellular location">
    <subcellularLocation>
        <location evidence="1 6">Nucleus</location>
    </subcellularLocation>
</comment>
<feature type="region of interest" description="Disordered" evidence="7">
    <location>
        <begin position="24"/>
        <end position="44"/>
    </location>
</feature>
<sequence>MPTKLGRSYLNLCFTKIKNPLATHSSPITHAPDPHRPTRPLPSSSAAATFITNYNSLYEIATLDSNPFFVATNDGGDSDTHVAVDFITAFTSHRFFFSSPGRSNSIIESSTTTTAAAATATATKSTNSLSSDDLLLNNSLAIPTYSPDPYIDFRRSMEEMVEAREEMEVVKSSWEFLHELLLCYLALNPKTTHKHILKAFADLAKVTKPPLPPPAAAEEDGSRGREAESAEISDQQNDGD</sequence>
<dbReference type="InterPro" id="IPR006458">
    <property type="entry name" value="Ovate_C"/>
</dbReference>
<dbReference type="Pfam" id="PF04844">
    <property type="entry name" value="Ovate"/>
    <property type="match status" value="1"/>
</dbReference>
<name>A0AAV6N6K1_9ROSI</name>
<dbReference type="Proteomes" id="UP000685013">
    <property type="component" value="Chromosome 8"/>
</dbReference>
<dbReference type="EMBL" id="JAGKQH010000008">
    <property type="protein sequence ID" value="KAG6593109.1"/>
    <property type="molecule type" value="Genomic_DNA"/>
</dbReference>
<protein>
    <recommendedName>
        <fullName evidence="6">Transcription repressor</fullName>
    </recommendedName>
    <alternativeName>
        <fullName evidence="6">Ovate family protein</fullName>
    </alternativeName>
</protein>
<evidence type="ECO:0000256" key="1">
    <source>
        <dbReference type="ARBA" id="ARBA00004123"/>
    </source>
</evidence>
<evidence type="ECO:0000259" key="8">
    <source>
        <dbReference type="PROSITE" id="PS51754"/>
    </source>
</evidence>
<evidence type="ECO:0000256" key="5">
    <source>
        <dbReference type="ARBA" id="ARBA00023242"/>
    </source>
</evidence>
<feature type="domain" description="OVATE" evidence="8">
    <location>
        <begin position="142"/>
        <end position="206"/>
    </location>
</feature>
<dbReference type="NCBIfam" id="TIGR01568">
    <property type="entry name" value="A_thal_3678"/>
    <property type="match status" value="1"/>
</dbReference>